<dbReference type="Pfam" id="PF13850">
    <property type="entry name" value="ERGIC_N"/>
    <property type="match status" value="1"/>
</dbReference>
<evidence type="ECO:0000256" key="1">
    <source>
        <dbReference type="ARBA" id="ARBA00004257"/>
    </source>
</evidence>
<accession>A0ABD0YA85</accession>
<evidence type="ECO:0000313" key="12">
    <source>
        <dbReference type="Proteomes" id="UP001558652"/>
    </source>
</evidence>
<reference evidence="11 12" key="1">
    <citation type="submission" date="2024-07" db="EMBL/GenBank/DDBJ databases">
        <title>Chromosome-level genome assembly of the water stick insect Ranatra chinensis (Heteroptera: Nepidae).</title>
        <authorList>
            <person name="Liu X."/>
        </authorList>
    </citation>
    <scope>NUCLEOTIDE SEQUENCE [LARGE SCALE GENOMIC DNA]</scope>
    <source>
        <strain evidence="11">Cailab_2021Rc</strain>
        <tissue evidence="11">Muscle</tissue>
    </source>
</reference>
<comment type="caution">
    <text evidence="11">The sequence shown here is derived from an EMBL/GenBank/DDBJ whole genome shotgun (WGS) entry which is preliminary data.</text>
</comment>
<evidence type="ECO:0000256" key="8">
    <source>
        <dbReference type="SAM" id="SignalP"/>
    </source>
</evidence>
<feature type="signal peptide" evidence="8">
    <location>
        <begin position="1"/>
        <end position="20"/>
    </location>
</feature>
<sequence length="376" mass="42235">SVSIVCWLTIIVLIVLRCHEFCTYQETTESIFVDTSRGPKLRINLDLVFPQISCSYLSLDAMDSSGEQHLHIDHNIFKRRLDLNGNPIEEPKKESFRIDTIYLVVLQKQNESEETQNSTAVGALNKCGSCYGAENESMNITCCNTCEEVREAYRLRRWHFQEMDVEQCKSSATAKQVENAFKEGCQIYGYMEVNRVAGSFHVAPGQSFSINHVHVPMSSVHDVQPFSSSSFNTSHYIRHLSFGNNKLHGNVKINPLDGMHSTAKEGATMFNYYIKIVPTLFVNAEGATLHTNQFSVTKHEKVITPMSGESGMPGVFFSYELSAMMVKITDKVMPLSHLITDICSVIGGVWIVSMFIDSLLYKSSKILQKIELGKAS</sequence>
<dbReference type="Proteomes" id="UP001558652">
    <property type="component" value="Unassembled WGS sequence"/>
</dbReference>
<proteinExistence type="inferred from homology"/>
<evidence type="ECO:0000259" key="10">
    <source>
        <dbReference type="Pfam" id="PF13850"/>
    </source>
</evidence>
<comment type="subcellular location">
    <subcellularLocation>
        <location evidence="2">Endoplasmic reticulum-Golgi intermediate compartment membrane</location>
        <topology evidence="2">Multi-pass membrane protein</topology>
    </subcellularLocation>
    <subcellularLocation>
        <location evidence="1">Golgi apparatus</location>
        <location evidence="1">cis-Golgi network membrane</location>
        <topology evidence="1">Multi-pass membrane protein</topology>
    </subcellularLocation>
</comment>
<dbReference type="PANTHER" id="PTHR10984:SF25">
    <property type="entry name" value="ENDOPLASMIC RETICULUM-GOLGI INTERMEDIATE COMPARTMENT PROTEIN 3"/>
    <property type="match status" value="1"/>
</dbReference>
<dbReference type="Pfam" id="PF07970">
    <property type="entry name" value="COPIIcoated_ERV"/>
    <property type="match status" value="1"/>
</dbReference>
<dbReference type="InterPro" id="IPR045888">
    <property type="entry name" value="Erv"/>
</dbReference>
<evidence type="ECO:0000256" key="5">
    <source>
        <dbReference type="ARBA" id="ARBA00022989"/>
    </source>
</evidence>
<comment type="similarity">
    <text evidence="3">Belongs to the ERGIC family.</text>
</comment>
<dbReference type="InterPro" id="IPR039542">
    <property type="entry name" value="Erv_N"/>
</dbReference>
<evidence type="ECO:0000256" key="3">
    <source>
        <dbReference type="ARBA" id="ARBA00005648"/>
    </source>
</evidence>
<dbReference type="GO" id="GO:0005794">
    <property type="term" value="C:Golgi apparatus"/>
    <property type="evidence" value="ECO:0007669"/>
    <property type="project" value="UniProtKB-SubCell"/>
</dbReference>
<evidence type="ECO:0000256" key="6">
    <source>
        <dbReference type="ARBA" id="ARBA00023136"/>
    </source>
</evidence>
<feature type="chain" id="PRO_5044824278" description="Endoplasmic reticulum-Golgi intermediate compartment protein 3" evidence="8">
    <location>
        <begin position="21"/>
        <end position="376"/>
    </location>
</feature>
<keyword evidence="6" id="KW-0472">Membrane</keyword>
<keyword evidence="5" id="KW-1133">Transmembrane helix</keyword>
<name>A0ABD0YA85_9HEMI</name>
<dbReference type="EMBL" id="JBFDAA010000011">
    <property type="protein sequence ID" value="KAL1123969.1"/>
    <property type="molecule type" value="Genomic_DNA"/>
</dbReference>
<evidence type="ECO:0000256" key="4">
    <source>
        <dbReference type="ARBA" id="ARBA00022692"/>
    </source>
</evidence>
<evidence type="ECO:0000313" key="11">
    <source>
        <dbReference type="EMBL" id="KAL1123969.1"/>
    </source>
</evidence>
<evidence type="ECO:0000259" key="9">
    <source>
        <dbReference type="Pfam" id="PF07970"/>
    </source>
</evidence>
<evidence type="ECO:0000256" key="2">
    <source>
        <dbReference type="ARBA" id="ARBA00004457"/>
    </source>
</evidence>
<dbReference type="InterPro" id="IPR012936">
    <property type="entry name" value="Erv_C"/>
</dbReference>
<feature type="domain" description="Endoplasmic reticulum vesicle transporter C-terminal" evidence="9">
    <location>
        <begin position="130"/>
        <end position="357"/>
    </location>
</feature>
<keyword evidence="12" id="KW-1185">Reference proteome</keyword>
<protein>
    <recommendedName>
        <fullName evidence="7">Endoplasmic reticulum-Golgi intermediate compartment protein 3</fullName>
    </recommendedName>
</protein>
<keyword evidence="4" id="KW-0812">Transmembrane</keyword>
<dbReference type="PANTHER" id="PTHR10984">
    <property type="entry name" value="ENDOPLASMIC RETICULUM-GOLGI INTERMEDIATE COMPARTMENT PROTEIN"/>
    <property type="match status" value="1"/>
</dbReference>
<gene>
    <name evidence="11" type="ORF">AAG570_001739</name>
</gene>
<feature type="non-terminal residue" evidence="11">
    <location>
        <position position="1"/>
    </location>
</feature>
<keyword evidence="8" id="KW-0732">Signal</keyword>
<dbReference type="GO" id="GO:0033116">
    <property type="term" value="C:endoplasmic reticulum-Golgi intermediate compartment membrane"/>
    <property type="evidence" value="ECO:0007669"/>
    <property type="project" value="UniProtKB-SubCell"/>
</dbReference>
<organism evidence="11 12">
    <name type="scientific">Ranatra chinensis</name>
    <dbReference type="NCBI Taxonomy" id="642074"/>
    <lineage>
        <taxon>Eukaryota</taxon>
        <taxon>Metazoa</taxon>
        <taxon>Ecdysozoa</taxon>
        <taxon>Arthropoda</taxon>
        <taxon>Hexapoda</taxon>
        <taxon>Insecta</taxon>
        <taxon>Pterygota</taxon>
        <taxon>Neoptera</taxon>
        <taxon>Paraneoptera</taxon>
        <taxon>Hemiptera</taxon>
        <taxon>Heteroptera</taxon>
        <taxon>Panheteroptera</taxon>
        <taxon>Nepomorpha</taxon>
        <taxon>Nepidae</taxon>
        <taxon>Ranatrinae</taxon>
        <taxon>Ranatra</taxon>
    </lineage>
</organism>
<evidence type="ECO:0000256" key="7">
    <source>
        <dbReference type="ARBA" id="ARBA00040493"/>
    </source>
</evidence>
<dbReference type="AlphaFoldDB" id="A0ABD0YA85"/>
<feature type="domain" description="Endoplasmic reticulum vesicle transporter N-terminal" evidence="10">
    <location>
        <begin position="2"/>
        <end position="69"/>
    </location>
</feature>